<evidence type="ECO:0000259" key="1">
    <source>
        <dbReference type="PROSITE" id="PS50994"/>
    </source>
</evidence>
<dbReference type="PROSITE" id="PS50994">
    <property type="entry name" value="INTEGRASE"/>
    <property type="match status" value="1"/>
</dbReference>
<dbReference type="InterPro" id="IPR012337">
    <property type="entry name" value="RNaseH-like_sf"/>
</dbReference>
<sequence>MEITPESVALKAAARSYAWWPRIDTDIELLVKNYKACMEVQSAPAKTPTEQWKSSKKPWSRLHVDFAGPIEEQTFFITVDAATKWLEVKRVSSPSSAVVIRELRQLFATFGVPDTIVSDNGTVFASTEIRDFYSKNGTKWLHTAAYNPQANGQAERMVQTTKRSLKRLTDGDWEVKITRFLLKHHTMPSSSSGKSPAEEMFNRRLRTALDKMRRRMKK</sequence>
<reference evidence="3" key="1">
    <citation type="submission" date="2025-08" db="UniProtKB">
        <authorList>
            <consortium name="RefSeq"/>
        </authorList>
    </citation>
    <scope>IDENTIFICATION</scope>
    <source>
        <tissue evidence="3">Whole body</tissue>
    </source>
</reference>
<dbReference type="GO" id="GO:0003676">
    <property type="term" value="F:nucleic acid binding"/>
    <property type="evidence" value="ECO:0007669"/>
    <property type="project" value="InterPro"/>
</dbReference>
<dbReference type="FunFam" id="3.30.420.10:FF:000063">
    <property type="entry name" value="Retrovirus-related Pol polyprotein from transposon 297-like Protein"/>
    <property type="match status" value="1"/>
</dbReference>
<evidence type="ECO:0000313" key="2">
    <source>
        <dbReference type="Proteomes" id="UP000504618"/>
    </source>
</evidence>
<keyword evidence="2" id="KW-1185">Reference proteome</keyword>
<dbReference type="InterPro" id="IPR050951">
    <property type="entry name" value="Retrovirus_Pol_polyprotein"/>
</dbReference>
<gene>
    <name evidence="3" type="primary">LOC112454495</name>
</gene>
<dbReference type="PANTHER" id="PTHR37984:SF12">
    <property type="entry name" value="RIBONUCLEASE H"/>
    <property type="match status" value="1"/>
</dbReference>
<evidence type="ECO:0000313" key="3">
    <source>
        <dbReference type="RefSeq" id="XP_024871700.1"/>
    </source>
</evidence>
<dbReference type="GO" id="GO:0015074">
    <property type="term" value="P:DNA integration"/>
    <property type="evidence" value="ECO:0007669"/>
    <property type="project" value="InterPro"/>
</dbReference>
<dbReference type="SUPFAM" id="SSF53098">
    <property type="entry name" value="Ribonuclease H-like"/>
    <property type="match status" value="1"/>
</dbReference>
<dbReference type="Gene3D" id="3.30.420.10">
    <property type="entry name" value="Ribonuclease H-like superfamily/Ribonuclease H"/>
    <property type="match status" value="1"/>
</dbReference>
<proteinExistence type="predicted"/>
<dbReference type="GeneID" id="112454495"/>
<dbReference type="PANTHER" id="PTHR37984">
    <property type="entry name" value="PROTEIN CBG26694"/>
    <property type="match status" value="1"/>
</dbReference>
<dbReference type="InterPro" id="IPR001584">
    <property type="entry name" value="Integrase_cat-core"/>
</dbReference>
<dbReference type="RefSeq" id="XP_024871700.1">
    <property type="nucleotide sequence ID" value="XM_025015932.1"/>
</dbReference>
<name>A0A6J1PRQ3_9HYME</name>
<organism evidence="2 3">
    <name type="scientific">Temnothorax curvispinosus</name>
    <dbReference type="NCBI Taxonomy" id="300111"/>
    <lineage>
        <taxon>Eukaryota</taxon>
        <taxon>Metazoa</taxon>
        <taxon>Ecdysozoa</taxon>
        <taxon>Arthropoda</taxon>
        <taxon>Hexapoda</taxon>
        <taxon>Insecta</taxon>
        <taxon>Pterygota</taxon>
        <taxon>Neoptera</taxon>
        <taxon>Endopterygota</taxon>
        <taxon>Hymenoptera</taxon>
        <taxon>Apocrita</taxon>
        <taxon>Aculeata</taxon>
        <taxon>Formicoidea</taxon>
        <taxon>Formicidae</taxon>
        <taxon>Myrmicinae</taxon>
        <taxon>Temnothorax</taxon>
    </lineage>
</organism>
<protein>
    <submittedName>
        <fullName evidence="3">Uncharacterized protein K02A2.6-like</fullName>
    </submittedName>
</protein>
<dbReference type="Pfam" id="PF00665">
    <property type="entry name" value="rve"/>
    <property type="match status" value="1"/>
</dbReference>
<dbReference type="AlphaFoldDB" id="A0A6J1PRQ3"/>
<dbReference type="InterPro" id="IPR036397">
    <property type="entry name" value="RNaseH_sf"/>
</dbReference>
<feature type="domain" description="Integrase catalytic" evidence="1">
    <location>
        <begin position="54"/>
        <end position="204"/>
    </location>
</feature>
<dbReference type="OrthoDB" id="7550831at2759"/>
<accession>A0A6J1PRQ3</accession>
<dbReference type="Proteomes" id="UP000504618">
    <property type="component" value="Unplaced"/>
</dbReference>